<proteinExistence type="predicted"/>
<dbReference type="RefSeq" id="WP_259084314.1">
    <property type="nucleotide sequence ID" value="NZ_JANTYZ010000027.1"/>
</dbReference>
<organism evidence="1 2">
    <name type="scientific">Salinibacter ruber</name>
    <dbReference type="NCBI Taxonomy" id="146919"/>
    <lineage>
        <taxon>Bacteria</taxon>
        <taxon>Pseudomonadati</taxon>
        <taxon>Rhodothermota</taxon>
        <taxon>Rhodothermia</taxon>
        <taxon>Rhodothermales</taxon>
        <taxon>Salinibacteraceae</taxon>
        <taxon>Salinibacter</taxon>
    </lineage>
</organism>
<name>A0A9X2Z1R7_9BACT</name>
<accession>A0A9X2Z1R7</accession>
<dbReference type="Proteomes" id="UP001155034">
    <property type="component" value="Unassembled WGS sequence"/>
</dbReference>
<protein>
    <submittedName>
        <fullName evidence="1">Uncharacterized protein</fullName>
    </submittedName>
</protein>
<evidence type="ECO:0000313" key="2">
    <source>
        <dbReference type="Proteomes" id="UP001155034"/>
    </source>
</evidence>
<sequence>MADTEWVDTKWFEGCCGKKTDSARRLLPQKDCCGKKIAAKKKKETPGTPTKEAGRQCSCGTVEKWIGTFGPYLRFKDTPRAQSITPAHLLHFFFLFRLLRRHSSC</sequence>
<gene>
    <name evidence="1" type="ORF">GGP82_003532</name>
</gene>
<evidence type="ECO:0000313" key="1">
    <source>
        <dbReference type="EMBL" id="MCS3866949.1"/>
    </source>
</evidence>
<dbReference type="AlphaFoldDB" id="A0A9X2Z1R7"/>
<dbReference type="EMBL" id="JANTYZ010000027">
    <property type="protein sequence ID" value="MCS3866949.1"/>
    <property type="molecule type" value="Genomic_DNA"/>
</dbReference>
<reference evidence="1" key="1">
    <citation type="submission" date="2022-08" db="EMBL/GenBank/DDBJ databases">
        <title>Genomic Encyclopedia of Type Strains, Phase V (KMG-V): Genome sequencing to study the core and pangenomes of soil and plant-associated prokaryotes.</title>
        <authorList>
            <person name="Whitman W."/>
        </authorList>
    </citation>
    <scope>NUCLEOTIDE SEQUENCE</scope>
    <source>
        <strain evidence="1">SP2016B</strain>
    </source>
</reference>
<comment type="caution">
    <text evidence="1">The sequence shown here is derived from an EMBL/GenBank/DDBJ whole genome shotgun (WGS) entry which is preliminary data.</text>
</comment>